<keyword evidence="6 7" id="KW-0472">Membrane</keyword>
<keyword evidence="2" id="KW-1003">Cell membrane</keyword>
<feature type="transmembrane region" description="Helical" evidence="7">
    <location>
        <begin position="186"/>
        <end position="203"/>
    </location>
</feature>
<dbReference type="AlphaFoldDB" id="E8T4F7"/>
<evidence type="ECO:0000256" key="2">
    <source>
        <dbReference type="ARBA" id="ARBA00022475"/>
    </source>
</evidence>
<dbReference type="PROSITE" id="PS51379">
    <property type="entry name" value="4FE4S_FER_2"/>
    <property type="match status" value="1"/>
</dbReference>
<dbReference type="SUPFAM" id="SSF54862">
    <property type="entry name" value="4Fe-4S ferredoxins"/>
    <property type="match status" value="1"/>
</dbReference>
<name>E8T4F7_THEA1</name>
<keyword evidence="4" id="KW-0408">Iron</keyword>
<gene>
    <name evidence="9" type="ordered locus">Theam_0319</name>
</gene>
<dbReference type="EMBL" id="CP002444">
    <property type="protein sequence ID" value="ADU96292.1"/>
    <property type="molecule type" value="Genomic_DNA"/>
</dbReference>
<evidence type="ECO:0000313" key="9">
    <source>
        <dbReference type="EMBL" id="ADU96292.1"/>
    </source>
</evidence>
<dbReference type="InterPro" id="IPR052378">
    <property type="entry name" value="NosR_regulator"/>
</dbReference>
<dbReference type="RefSeq" id="WP_013537078.1">
    <property type="nucleotide sequence ID" value="NC_014926.1"/>
</dbReference>
<organism evidence="9 10">
    <name type="scientific">Thermovibrio ammonificans (strain DSM 15698 / JCM 12110 / HB-1)</name>
    <dbReference type="NCBI Taxonomy" id="648996"/>
    <lineage>
        <taxon>Bacteria</taxon>
        <taxon>Pseudomonadati</taxon>
        <taxon>Aquificota</taxon>
        <taxon>Aquificia</taxon>
        <taxon>Desulfurobacteriales</taxon>
        <taxon>Desulfurobacteriaceae</taxon>
        <taxon>Thermovibrio</taxon>
    </lineage>
</organism>
<dbReference type="STRING" id="648996.Theam_0319"/>
<dbReference type="HOGENOM" id="CLU_033147_0_0_0"/>
<keyword evidence="3" id="KW-0479">Metal-binding</keyword>
<dbReference type="PANTHER" id="PTHR30224">
    <property type="entry name" value="ELECTRON TRANSPORT PROTEIN"/>
    <property type="match status" value="1"/>
</dbReference>
<dbReference type="InterPro" id="IPR017896">
    <property type="entry name" value="4Fe4S_Fe-S-bd"/>
</dbReference>
<evidence type="ECO:0000256" key="5">
    <source>
        <dbReference type="ARBA" id="ARBA00023014"/>
    </source>
</evidence>
<dbReference type="Pfam" id="PF12801">
    <property type="entry name" value="Fer4_5"/>
    <property type="match status" value="2"/>
</dbReference>
<feature type="transmembrane region" description="Helical" evidence="7">
    <location>
        <begin position="126"/>
        <end position="149"/>
    </location>
</feature>
<evidence type="ECO:0000256" key="7">
    <source>
        <dbReference type="SAM" id="Phobius"/>
    </source>
</evidence>
<dbReference type="eggNOG" id="COG0348">
    <property type="taxonomic scope" value="Bacteria"/>
</dbReference>
<dbReference type="PROSITE" id="PS00198">
    <property type="entry name" value="4FE4S_FER_1"/>
    <property type="match status" value="1"/>
</dbReference>
<feature type="transmembrane region" description="Helical" evidence="7">
    <location>
        <begin position="289"/>
        <end position="311"/>
    </location>
</feature>
<evidence type="ECO:0000313" key="10">
    <source>
        <dbReference type="Proteomes" id="UP000006362"/>
    </source>
</evidence>
<proteinExistence type="predicted"/>
<keyword evidence="10" id="KW-1185">Reference proteome</keyword>
<reference evidence="9" key="1">
    <citation type="submission" date="2011-01" db="EMBL/GenBank/DDBJ databases">
        <title>Complete sequence of chromosome of Thermovibrio ammonificans HB-1.</title>
        <authorList>
            <consortium name="US DOE Joint Genome Institute"/>
            <person name="Lucas S."/>
            <person name="Copeland A."/>
            <person name="Lapidus A."/>
            <person name="Cheng J.-F."/>
            <person name="Goodwin L."/>
            <person name="Pitluck S."/>
            <person name="Davenport K."/>
            <person name="Detter J.C."/>
            <person name="Han C."/>
            <person name="Tapia R."/>
            <person name="Land M."/>
            <person name="Hauser L."/>
            <person name="Kyrpides N."/>
            <person name="Ivanova N."/>
            <person name="Ovchinnikova G."/>
            <person name="Vetriani C."/>
            <person name="Woyke T."/>
        </authorList>
    </citation>
    <scope>NUCLEOTIDE SEQUENCE [LARGE SCALE GENOMIC DNA]</scope>
    <source>
        <strain evidence="9">HB-1</strain>
    </source>
</reference>
<dbReference type="InterPro" id="IPR017900">
    <property type="entry name" value="4Fe4S_Fe_S_CS"/>
</dbReference>
<evidence type="ECO:0000256" key="3">
    <source>
        <dbReference type="ARBA" id="ARBA00022723"/>
    </source>
</evidence>
<feature type="domain" description="4Fe-4S ferredoxin-type" evidence="8">
    <location>
        <begin position="253"/>
        <end position="282"/>
    </location>
</feature>
<dbReference type="KEGG" id="tam:Theam_0319"/>
<evidence type="ECO:0000256" key="1">
    <source>
        <dbReference type="ARBA" id="ARBA00004236"/>
    </source>
</evidence>
<dbReference type="GO" id="GO:0005886">
    <property type="term" value="C:plasma membrane"/>
    <property type="evidence" value="ECO:0007669"/>
    <property type="project" value="UniProtKB-SubCell"/>
</dbReference>
<sequence>MNGSRLRPLFRRAVQAAVFVLMVWEVYRFYRFVYYGAPKPDATDAFCPIVGTFDIIMKLKTGITDPFHPAAMAIILASVLTTLLVGKVFCSYVCVVGTFLDLLTGLRKRFINLKALSGLGKRLTSWRYYGLLDLLLRTPKFLIAGWFIYTMVRFPPQVMVAIAQTSNASADISLFKWWVELLKGEHPLAAAVMALILLFSLFIPRFWCRYLCPLGALYGVFNLFSLVRIRRDRCTCKGCGSCNGCFVGLKPSNMVEFNNTECTACLDCSGKCPTASIAPEVLGRRFSPLLHALLSVALFFGFIGLFIHLGLWHSQAPKHLLALFLYRNGFVTPWVKETLGPM</sequence>
<dbReference type="GO" id="GO:0046872">
    <property type="term" value="F:metal ion binding"/>
    <property type="evidence" value="ECO:0007669"/>
    <property type="project" value="UniProtKB-KW"/>
</dbReference>
<feature type="transmembrane region" description="Helical" evidence="7">
    <location>
        <begin position="73"/>
        <end position="106"/>
    </location>
</feature>
<accession>E8T4F7</accession>
<evidence type="ECO:0000256" key="4">
    <source>
        <dbReference type="ARBA" id="ARBA00023004"/>
    </source>
</evidence>
<evidence type="ECO:0000259" key="8">
    <source>
        <dbReference type="PROSITE" id="PS51379"/>
    </source>
</evidence>
<dbReference type="Proteomes" id="UP000006362">
    <property type="component" value="Chromosome"/>
</dbReference>
<dbReference type="GO" id="GO:0051536">
    <property type="term" value="F:iron-sulfur cluster binding"/>
    <property type="evidence" value="ECO:0007669"/>
    <property type="project" value="UniProtKB-KW"/>
</dbReference>
<evidence type="ECO:0000256" key="6">
    <source>
        <dbReference type="ARBA" id="ARBA00023136"/>
    </source>
</evidence>
<keyword evidence="7" id="KW-0812">Transmembrane</keyword>
<feature type="transmembrane region" description="Helical" evidence="7">
    <location>
        <begin position="12"/>
        <end position="30"/>
    </location>
</feature>
<keyword evidence="7" id="KW-1133">Transmembrane helix</keyword>
<protein>
    <submittedName>
        <fullName evidence="9">4Fe-4S ferredoxin iron-sulfur binding domain protein</fullName>
    </submittedName>
</protein>
<keyword evidence="5" id="KW-0411">Iron-sulfur</keyword>
<dbReference type="PANTHER" id="PTHR30224:SF4">
    <property type="entry name" value="ELECTRON TRANSPORT PROTEIN YCCM-RELATED"/>
    <property type="match status" value="1"/>
</dbReference>
<dbReference type="OrthoDB" id="9806398at2"/>
<comment type="subcellular location">
    <subcellularLocation>
        <location evidence="1">Cell membrane</location>
    </subcellularLocation>
</comment>